<organism evidence="2 3">
    <name type="scientific">Branchiostoma lanceolatum</name>
    <name type="common">Common lancelet</name>
    <name type="synonym">Amphioxus lanceolatum</name>
    <dbReference type="NCBI Taxonomy" id="7740"/>
    <lineage>
        <taxon>Eukaryota</taxon>
        <taxon>Metazoa</taxon>
        <taxon>Chordata</taxon>
        <taxon>Cephalochordata</taxon>
        <taxon>Leptocardii</taxon>
        <taxon>Amphioxiformes</taxon>
        <taxon>Branchiostomatidae</taxon>
        <taxon>Branchiostoma</taxon>
    </lineage>
</organism>
<feature type="region of interest" description="Disordered" evidence="1">
    <location>
        <begin position="1"/>
        <end position="34"/>
    </location>
</feature>
<dbReference type="Proteomes" id="UP000838412">
    <property type="component" value="Chromosome 5"/>
</dbReference>
<dbReference type="AlphaFoldDB" id="A0A8K0EU42"/>
<evidence type="ECO:0000313" key="2">
    <source>
        <dbReference type="EMBL" id="CAH1266399.1"/>
    </source>
</evidence>
<dbReference type="InterPro" id="IPR004244">
    <property type="entry name" value="Transposase_22"/>
</dbReference>
<dbReference type="PANTHER" id="PTHR11505">
    <property type="entry name" value="L1 TRANSPOSABLE ELEMENT-RELATED"/>
    <property type="match status" value="1"/>
</dbReference>
<keyword evidence="3" id="KW-1185">Reference proteome</keyword>
<dbReference type="OrthoDB" id="10194035at2759"/>
<sequence length="269" mass="30847">MSTDGWLMVKTRSKKRQRRSGSDDLDSSPRSTGEVAMADKSLLDELKATIETALQPVHEKLKDMATARDVQSLRQDLERVLHRQGELETRMDRVEGKIQSMEETPLPPKSVSNSINALEQCTRRNSLRIRGIPEVDRETGEMCIHKVVNFCRIKLGLDLQPECIDRAHRVGRKENATAQRVMLVKFVSWQDRDRVFRARSKLKGKRDDQDKPLLVLADLTKENMRIFSAALSAKNRGRIKDTWVNANCRIMIILTDNTRKNIDCVEDLP</sequence>
<protein>
    <submittedName>
        <fullName evidence="2">Hypp3353 protein</fullName>
    </submittedName>
</protein>
<name>A0A8K0EU42_BRALA</name>
<dbReference type="Gene3D" id="3.30.70.1820">
    <property type="entry name" value="L1 transposable element, RRM domain"/>
    <property type="match status" value="1"/>
</dbReference>
<dbReference type="EMBL" id="OV696690">
    <property type="protein sequence ID" value="CAH1266399.1"/>
    <property type="molecule type" value="Genomic_DNA"/>
</dbReference>
<proteinExistence type="predicted"/>
<reference evidence="2" key="1">
    <citation type="submission" date="2022-01" db="EMBL/GenBank/DDBJ databases">
        <authorList>
            <person name="Braso-Vives M."/>
        </authorList>
    </citation>
    <scope>NUCLEOTIDE SEQUENCE</scope>
</reference>
<gene>
    <name evidence="2" type="primary">Hypp3353</name>
    <name evidence="2" type="ORF">BLAG_LOCUS20001</name>
</gene>
<evidence type="ECO:0000256" key="1">
    <source>
        <dbReference type="SAM" id="MobiDB-lite"/>
    </source>
</evidence>
<evidence type="ECO:0000313" key="3">
    <source>
        <dbReference type="Proteomes" id="UP000838412"/>
    </source>
</evidence>
<accession>A0A8K0EU42</accession>